<reference evidence="2" key="1">
    <citation type="submission" date="2016-10" db="EMBL/GenBank/DDBJ databases">
        <authorList>
            <person name="Varghese N."/>
            <person name="Submissions S."/>
        </authorList>
    </citation>
    <scope>NUCLEOTIDE SEQUENCE [LARGE SCALE GENOMIC DNA]</scope>
    <source>
        <strain evidence="2">XBD2006</strain>
    </source>
</reference>
<sequence length="280" mass="33400">MLQIQDIMYTLEKRQKELERVICNGKKVEKELPQGRLRINHNRGVVEYYRITEKNDTCGKYLRKSDKELIRNLAQREYIDKQIKCAKEEKEEIKRIIKALGKVVVMESSKKDILYQSDMVYSGMSADKKELVVPMLMSNYEYAAKWEKEEYKNNNFKSEEKVYSTKKGDMVRSKSEVMLANMYYELGIPYRYEAELRLKNGRITYPDFTVLDVASRQEIYHEHMGLIDDKEYRMHNLQKIEEYRKSGIFAGKNLFITYESSGCPLNIREIEKCVRWMFCK</sequence>
<protein>
    <submittedName>
        <fullName evidence="1">Uncharacterized protein</fullName>
    </submittedName>
</protein>
<dbReference type="RefSeq" id="WP_074462413.1">
    <property type="nucleotide sequence ID" value="NZ_FMUR01000010.1"/>
</dbReference>
<proteinExistence type="predicted"/>
<dbReference type="OrthoDB" id="243939at2"/>
<accession>A0A1G5E761</accession>
<evidence type="ECO:0000313" key="2">
    <source>
        <dbReference type="Proteomes" id="UP000183047"/>
    </source>
</evidence>
<name>A0A1G5E761_9FIRM</name>
<dbReference type="EMBL" id="FMUR01000010">
    <property type="protein sequence ID" value="SCY22737.1"/>
    <property type="molecule type" value="Genomic_DNA"/>
</dbReference>
<dbReference type="Proteomes" id="UP000183047">
    <property type="component" value="Unassembled WGS sequence"/>
</dbReference>
<evidence type="ECO:0000313" key="1">
    <source>
        <dbReference type="EMBL" id="SCY22737.1"/>
    </source>
</evidence>
<keyword evidence="2" id="KW-1185">Reference proteome</keyword>
<gene>
    <name evidence="1" type="ORF">SAMN02910451_01825</name>
</gene>
<organism evidence="1 2">
    <name type="scientific">Butyrivibrio hungatei</name>
    <dbReference type="NCBI Taxonomy" id="185008"/>
    <lineage>
        <taxon>Bacteria</taxon>
        <taxon>Bacillati</taxon>
        <taxon>Bacillota</taxon>
        <taxon>Clostridia</taxon>
        <taxon>Lachnospirales</taxon>
        <taxon>Lachnospiraceae</taxon>
        <taxon>Butyrivibrio</taxon>
    </lineage>
</organism>
<dbReference type="AlphaFoldDB" id="A0A1G5E761"/>